<dbReference type="PRINTS" id="PR01006">
    <property type="entry name" value="FLGHOOKFLIE"/>
</dbReference>
<evidence type="ECO:0000256" key="3">
    <source>
        <dbReference type="ARBA" id="ARBA00018024"/>
    </source>
</evidence>
<evidence type="ECO:0000313" key="6">
    <source>
        <dbReference type="EMBL" id="MBB3168426.1"/>
    </source>
</evidence>
<evidence type="ECO:0000256" key="2">
    <source>
        <dbReference type="ARBA" id="ARBA00009272"/>
    </source>
</evidence>
<organism evidence="6 7">
    <name type="scientific">Simiduia aestuariiviva</name>
    <dbReference type="NCBI Taxonomy" id="1510459"/>
    <lineage>
        <taxon>Bacteria</taxon>
        <taxon>Pseudomonadati</taxon>
        <taxon>Pseudomonadota</taxon>
        <taxon>Gammaproteobacteria</taxon>
        <taxon>Cellvibrionales</taxon>
        <taxon>Cellvibrionaceae</taxon>
        <taxon>Simiduia</taxon>
    </lineage>
</organism>
<evidence type="ECO:0000313" key="7">
    <source>
        <dbReference type="Proteomes" id="UP000559987"/>
    </source>
</evidence>
<name>A0A839URD1_9GAMM</name>
<evidence type="ECO:0000256" key="5">
    <source>
        <dbReference type="HAMAP-Rule" id="MF_00724"/>
    </source>
</evidence>
<keyword evidence="6" id="KW-0969">Cilium</keyword>
<proteinExistence type="inferred from homology"/>
<sequence>MVDRVDINRLLVEMRSIKQQAMPPEARAVGEVSERIKPGTVVGATEPAANEFGQLFTQAIDKVNGLQKESSALAKAYESGEPGVDITDVMIASQKSSVSFQAMVQVRNKLVDAYRDVMNMPI</sequence>
<dbReference type="RefSeq" id="WP_183909907.1">
    <property type="nucleotide sequence ID" value="NZ_JACHXZ010000002.1"/>
</dbReference>
<keyword evidence="4 5" id="KW-0975">Bacterial flagellum</keyword>
<protein>
    <recommendedName>
        <fullName evidence="3 5">Flagellar hook-basal body complex protein FliE</fullName>
    </recommendedName>
</protein>
<comment type="caution">
    <text evidence="6">The sequence shown here is derived from an EMBL/GenBank/DDBJ whole genome shotgun (WGS) entry which is preliminary data.</text>
</comment>
<keyword evidence="6" id="KW-0282">Flagellum</keyword>
<dbReference type="AlphaFoldDB" id="A0A839URD1"/>
<keyword evidence="7" id="KW-1185">Reference proteome</keyword>
<dbReference type="InterPro" id="IPR001624">
    <property type="entry name" value="FliE"/>
</dbReference>
<keyword evidence="6" id="KW-0966">Cell projection</keyword>
<dbReference type="PANTHER" id="PTHR34653">
    <property type="match status" value="1"/>
</dbReference>
<comment type="subcellular location">
    <subcellularLocation>
        <location evidence="1 5">Bacterial flagellum basal body</location>
    </subcellularLocation>
</comment>
<comment type="similarity">
    <text evidence="2 5">Belongs to the FliE family.</text>
</comment>
<dbReference type="EMBL" id="JACHXZ010000002">
    <property type="protein sequence ID" value="MBB3168426.1"/>
    <property type="molecule type" value="Genomic_DNA"/>
</dbReference>
<evidence type="ECO:0000256" key="4">
    <source>
        <dbReference type="ARBA" id="ARBA00023143"/>
    </source>
</evidence>
<reference evidence="6 7" key="1">
    <citation type="submission" date="2020-08" db="EMBL/GenBank/DDBJ databases">
        <title>Genomic Encyclopedia of Type Strains, Phase III (KMG-III): the genomes of soil and plant-associated and newly described type strains.</title>
        <authorList>
            <person name="Whitman W."/>
        </authorList>
    </citation>
    <scope>NUCLEOTIDE SEQUENCE [LARGE SCALE GENOMIC DNA]</scope>
    <source>
        <strain evidence="6 7">CECT 8571</strain>
    </source>
</reference>
<dbReference type="GO" id="GO:0005198">
    <property type="term" value="F:structural molecule activity"/>
    <property type="evidence" value="ECO:0007669"/>
    <property type="project" value="UniProtKB-UniRule"/>
</dbReference>
<gene>
    <name evidence="5" type="primary">fliE</name>
    <name evidence="6" type="ORF">FHS30_001610</name>
</gene>
<evidence type="ECO:0000256" key="1">
    <source>
        <dbReference type="ARBA" id="ARBA00004117"/>
    </source>
</evidence>
<dbReference type="Pfam" id="PF02049">
    <property type="entry name" value="FliE"/>
    <property type="match status" value="1"/>
</dbReference>
<dbReference type="Proteomes" id="UP000559987">
    <property type="component" value="Unassembled WGS sequence"/>
</dbReference>
<dbReference type="NCBIfam" id="TIGR00205">
    <property type="entry name" value="fliE"/>
    <property type="match status" value="1"/>
</dbReference>
<dbReference type="HAMAP" id="MF_00724">
    <property type="entry name" value="FliE"/>
    <property type="match status" value="1"/>
</dbReference>
<dbReference type="GO" id="GO:0071973">
    <property type="term" value="P:bacterial-type flagellum-dependent cell motility"/>
    <property type="evidence" value="ECO:0007669"/>
    <property type="project" value="InterPro"/>
</dbReference>
<accession>A0A839URD1</accession>
<dbReference type="GO" id="GO:0009425">
    <property type="term" value="C:bacterial-type flagellum basal body"/>
    <property type="evidence" value="ECO:0007669"/>
    <property type="project" value="UniProtKB-SubCell"/>
</dbReference>
<dbReference type="PANTHER" id="PTHR34653:SF1">
    <property type="entry name" value="FLAGELLAR HOOK-BASAL BODY COMPLEX PROTEIN FLIE"/>
    <property type="match status" value="1"/>
</dbReference>
<dbReference type="GO" id="GO:0003774">
    <property type="term" value="F:cytoskeletal motor activity"/>
    <property type="evidence" value="ECO:0007669"/>
    <property type="project" value="InterPro"/>
</dbReference>